<evidence type="ECO:0000259" key="3">
    <source>
        <dbReference type="PROSITE" id="PS51272"/>
    </source>
</evidence>
<dbReference type="RefSeq" id="WP_172455602.1">
    <property type="nucleotide sequence ID" value="NZ_CP016808.1"/>
</dbReference>
<dbReference type="Gene3D" id="2.60.120.260">
    <property type="entry name" value="Galactose-binding domain-like"/>
    <property type="match status" value="1"/>
</dbReference>
<dbReference type="NCBIfam" id="NF012211">
    <property type="entry name" value="tand_rpt_95"/>
    <property type="match status" value="3"/>
</dbReference>
<gene>
    <name evidence="4" type="ORF">BBD42_23315</name>
</gene>
<feature type="domain" description="SLH" evidence="3">
    <location>
        <begin position="1064"/>
        <end position="1125"/>
    </location>
</feature>
<dbReference type="AlphaFoldDB" id="A0A1B2DN05"/>
<feature type="domain" description="SLH" evidence="3">
    <location>
        <begin position="944"/>
        <end position="1007"/>
    </location>
</feature>
<sequence length="1125" mass="121493">MRLMRRKAKRLLLCLIALLLVWSVPAAWSVNRVEAAGEAPSKVPLAISETFNTAKEMKLTGKLSGLGIDGMPVTYSLSAGDGPLVKASGTIFSAGPPYRPGFEAEKVFDGDVSTYYDFHHPSGAYVGIDLGEGNEAVVRKLRFHPRDKYPSRMVDGQFQGSNEGTNTGYLEDFYVVPPMTKDGWREEEINDPTAYRYLRYAAPFGGWGNIAEIEFYLDMKPPKGTVTLLDPADGIFEYIPAPGYVGIDQFAFKVNDGSSDSEFGIVTINVQDGEPSSNGGAHWRFEQPADGSFQVKDLSGNGNDLYRVDVMKRDVPDIFMDWSDEKPAFSKSTGSLQISSYDSFPDELSYLRTADDAPLNAMTFSEGYTFETYIRLASSFDAEKNGWMGLLGRGGTGRDGGKMDGDRNRPLAALSVSTNKEMKWAAYPTNLNDLKTNWSGEMLHDWIHVAVVNDSLSTIMYINGSPVLRNDEGAAGNSVGLATAQKNGSYVPWIIGASQYNNLFEKGFNGWINEIRITDRALAPSEFLINENEAPVSSDLSVTTDQNKAYTGQLSAIDPDLNTLTYEIKTQPANGTLNANAQGSFVYTPNPNYNGLDYFTYRAYDGKAYSNEAQVKITIIPNHAPVAVKQEHAVRSGEVLKNILQASDADGDALSFRIVKQPSKGSATITDAATGAFEYVPAVNATGIDFFAFQASDGKNESEEALVIIQINDKQPETENWEASNLEFTLREGGKLTGRLADAVTETTENMSVQVLKAPAKGQLTVTDSVYGVFEYTADAGATGQDSFVFQIGAGGRLTNEAYGLIRILPNGKPQATALTISTQQNTAITGHLKATDAEGDMLHYVIATEPTQGTVTLMDHNTGSFMYTPRAGFIGSDSFTYTAGDGIAVSDSAKVSILVAAPPVSGGGSSGGGGVSPLPTPTPAPVLEPTPSPAPTNGPEQPAGLAPFTDMQKHWAKPAIERLYAMNALNGYPDGSFHPQGEMTRAEFAILIVKVLGIKADEGPSFDDMNSHWAEDAVRAAAKLGLVEGMNTRTFGPNEKITREQMAVILARVFQLNTDSTKNASFSDNADISPWALGSLNALVELRAIQGYKDGYFRPLQAVSRAEAAEVIVRLLDIQAAKQK</sequence>
<evidence type="ECO:0000256" key="2">
    <source>
        <dbReference type="SAM" id="SignalP"/>
    </source>
</evidence>
<dbReference type="SUPFAM" id="SSF49785">
    <property type="entry name" value="Galactose-binding domain-like"/>
    <property type="match status" value="1"/>
</dbReference>
<dbReference type="Pfam" id="PF00395">
    <property type="entry name" value="SLH"/>
    <property type="match status" value="3"/>
</dbReference>
<accession>A0A1B2DN05</accession>
<dbReference type="PANTHER" id="PTHR43308">
    <property type="entry name" value="OUTER MEMBRANE PROTEIN ALPHA-RELATED"/>
    <property type="match status" value="1"/>
</dbReference>
<proteinExistence type="predicted"/>
<feature type="compositionally biased region" description="Gly residues" evidence="1">
    <location>
        <begin position="907"/>
        <end position="916"/>
    </location>
</feature>
<dbReference type="InterPro" id="IPR013320">
    <property type="entry name" value="ConA-like_dom_sf"/>
</dbReference>
<evidence type="ECO:0000313" key="4">
    <source>
        <dbReference type="EMBL" id="ANY69083.1"/>
    </source>
</evidence>
<dbReference type="InterPro" id="IPR001119">
    <property type="entry name" value="SLH_dom"/>
</dbReference>
<dbReference type="Gene3D" id="2.60.40.3440">
    <property type="match status" value="2"/>
</dbReference>
<feature type="region of interest" description="Disordered" evidence="1">
    <location>
        <begin position="907"/>
        <end position="942"/>
    </location>
</feature>
<dbReference type="InterPro" id="IPR008979">
    <property type="entry name" value="Galactose-bd-like_sf"/>
</dbReference>
<dbReference type="Pfam" id="PF17963">
    <property type="entry name" value="Big_9"/>
    <property type="match status" value="5"/>
</dbReference>
<dbReference type="InterPro" id="IPR051465">
    <property type="entry name" value="Cell_Envelope_Struct_Comp"/>
</dbReference>
<feature type="compositionally biased region" description="Pro residues" evidence="1">
    <location>
        <begin position="919"/>
        <end position="937"/>
    </location>
</feature>
<dbReference type="SUPFAM" id="SSF49899">
    <property type="entry name" value="Concanavalin A-like lectins/glucanases"/>
    <property type="match status" value="1"/>
</dbReference>
<evidence type="ECO:0000256" key="1">
    <source>
        <dbReference type="SAM" id="MobiDB-lite"/>
    </source>
</evidence>
<keyword evidence="2" id="KW-0732">Signal</keyword>
<feature type="signal peptide" evidence="2">
    <location>
        <begin position="1"/>
        <end position="26"/>
    </location>
</feature>
<reference evidence="4" key="1">
    <citation type="submission" date="2016-08" db="EMBL/GenBank/DDBJ databases">
        <title>Complete Genome Seqeunce of Paenibacillus sp. BIHB 4019 from tea rhizoplane.</title>
        <authorList>
            <person name="Thakur R."/>
            <person name="Swarnkar M.K."/>
            <person name="Gulati A."/>
        </authorList>
    </citation>
    <scope>NUCLEOTIDE SEQUENCE [LARGE SCALE GENOMIC DNA]</scope>
    <source>
        <strain evidence="4">BIHB4019</strain>
    </source>
</reference>
<dbReference type="Gene3D" id="2.60.120.200">
    <property type="match status" value="1"/>
</dbReference>
<protein>
    <recommendedName>
        <fullName evidence="3">SLH domain-containing protein</fullName>
    </recommendedName>
</protein>
<dbReference type="Gene3D" id="2.60.40.2810">
    <property type="match status" value="1"/>
</dbReference>
<feature type="domain" description="SLH" evidence="3">
    <location>
        <begin position="1008"/>
        <end position="1063"/>
    </location>
</feature>
<organism evidence="4">
    <name type="scientific">Paenibacillus sp. BIHB 4019</name>
    <dbReference type="NCBI Taxonomy" id="1870819"/>
    <lineage>
        <taxon>Bacteria</taxon>
        <taxon>Bacillati</taxon>
        <taxon>Bacillota</taxon>
        <taxon>Bacilli</taxon>
        <taxon>Bacillales</taxon>
        <taxon>Paenibacillaceae</taxon>
        <taxon>Paenibacillus</taxon>
    </lineage>
</organism>
<dbReference type="EMBL" id="CP016808">
    <property type="protein sequence ID" value="ANY69083.1"/>
    <property type="molecule type" value="Genomic_DNA"/>
</dbReference>
<dbReference type="Pfam" id="PF13385">
    <property type="entry name" value="Laminin_G_3"/>
    <property type="match status" value="1"/>
</dbReference>
<dbReference type="PROSITE" id="PS51272">
    <property type="entry name" value="SLH"/>
    <property type="match status" value="3"/>
</dbReference>
<name>A0A1B2DN05_9BACL</name>
<feature type="chain" id="PRO_5039537326" description="SLH domain-containing protein" evidence="2">
    <location>
        <begin position="27"/>
        <end position="1125"/>
    </location>
</feature>